<feature type="transmembrane region" description="Helical" evidence="1">
    <location>
        <begin position="56"/>
        <end position="75"/>
    </location>
</feature>
<dbReference type="STRING" id="3469.A0A4Y7KHG7"/>
<gene>
    <name evidence="2" type="ORF">C5167_048275</name>
</gene>
<proteinExistence type="predicted"/>
<dbReference type="Gramene" id="RZC72794">
    <property type="protein sequence ID" value="RZC72794"/>
    <property type="gene ID" value="C5167_048275"/>
</dbReference>
<dbReference type="AlphaFoldDB" id="A0A4Y7KHG7"/>
<keyword evidence="1" id="KW-1133">Transmembrane helix</keyword>
<protein>
    <submittedName>
        <fullName evidence="2">Uncharacterized protein</fullName>
    </submittedName>
</protein>
<reference evidence="2 3" key="1">
    <citation type="journal article" date="2018" name="Science">
        <title>The opium poppy genome and morphinan production.</title>
        <authorList>
            <person name="Guo L."/>
            <person name="Winzer T."/>
            <person name="Yang X."/>
            <person name="Li Y."/>
            <person name="Ning Z."/>
            <person name="He Z."/>
            <person name="Teodor R."/>
            <person name="Lu Y."/>
            <person name="Bowser T.A."/>
            <person name="Graham I.A."/>
            <person name="Ye K."/>
        </authorList>
    </citation>
    <scope>NUCLEOTIDE SEQUENCE [LARGE SCALE GENOMIC DNA]</scope>
    <source>
        <strain evidence="3">cv. HN1</strain>
        <tissue evidence="2">Leaves</tissue>
    </source>
</reference>
<organism evidence="2 3">
    <name type="scientific">Papaver somniferum</name>
    <name type="common">Opium poppy</name>
    <dbReference type="NCBI Taxonomy" id="3469"/>
    <lineage>
        <taxon>Eukaryota</taxon>
        <taxon>Viridiplantae</taxon>
        <taxon>Streptophyta</taxon>
        <taxon>Embryophyta</taxon>
        <taxon>Tracheophyta</taxon>
        <taxon>Spermatophyta</taxon>
        <taxon>Magnoliopsida</taxon>
        <taxon>Ranunculales</taxon>
        <taxon>Papaveraceae</taxon>
        <taxon>Papaveroideae</taxon>
        <taxon>Papaver</taxon>
    </lineage>
</organism>
<sequence>MQLPQLLIQTSTVNQNQKNKILLHQILIVLQMLLLGVLFGINYAWRYQLQSPWLHYLYSFYPIFSGQFFEVLIGARQPLWKLLSRIAVVYIMEPIFTICFVINTTT</sequence>
<accession>A0A4Y7KHG7</accession>
<keyword evidence="3" id="KW-1185">Reference proteome</keyword>
<feature type="transmembrane region" description="Helical" evidence="1">
    <location>
        <begin position="21"/>
        <end position="44"/>
    </location>
</feature>
<feature type="transmembrane region" description="Helical" evidence="1">
    <location>
        <begin position="82"/>
        <end position="103"/>
    </location>
</feature>
<evidence type="ECO:0000256" key="1">
    <source>
        <dbReference type="SAM" id="Phobius"/>
    </source>
</evidence>
<name>A0A4Y7KHG7_PAPSO</name>
<dbReference type="Proteomes" id="UP000316621">
    <property type="component" value="Chromosome 8"/>
</dbReference>
<keyword evidence="1" id="KW-0472">Membrane</keyword>
<keyword evidence="1" id="KW-0812">Transmembrane</keyword>
<dbReference type="EMBL" id="CM010722">
    <property type="protein sequence ID" value="RZC72794.1"/>
    <property type="molecule type" value="Genomic_DNA"/>
</dbReference>
<evidence type="ECO:0000313" key="2">
    <source>
        <dbReference type="EMBL" id="RZC72794.1"/>
    </source>
</evidence>
<evidence type="ECO:0000313" key="3">
    <source>
        <dbReference type="Proteomes" id="UP000316621"/>
    </source>
</evidence>